<proteinExistence type="predicted"/>
<name>A0ABT9HPP1_9SPHN</name>
<dbReference type="EMBL" id="JAVAIM010000001">
    <property type="protein sequence ID" value="MDP4575106.1"/>
    <property type="molecule type" value="Genomic_DNA"/>
</dbReference>
<dbReference type="RefSeq" id="WP_305932445.1">
    <property type="nucleotide sequence ID" value="NZ_JAVAIM010000001.1"/>
</dbReference>
<gene>
    <name evidence="1" type="ORF">Q9K02_08170</name>
</gene>
<organism evidence="1 2">
    <name type="scientific">Qipengyuania profundimaris</name>
    <dbReference type="NCBI Taxonomy" id="3067652"/>
    <lineage>
        <taxon>Bacteria</taxon>
        <taxon>Pseudomonadati</taxon>
        <taxon>Pseudomonadota</taxon>
        <taxon>Alphaproteobacteria</taxon>
        <taxon>Sphingomonadales</taxon>
        <taxon>Erythrobacteraceae</taxon>
        <taxon>Qipengyuania</taxon>
    </lineage>
</organism>
<protein>
    <submittedName>
        <fullName evidence="1">Uncharacterized protein</fullName>
    </submittedName>
</protein>
<accession>A0ABT9HPP1</accession>
<evidence type="ECO:0000313" key="2">
    <source>
        <dbReference type="Proteomes" id="UP001240639"/>
    </source>
</evidence>
<dbReference type="Proteomes" id="UP001240639">
    <property type="component" value="Unassembled WGS sequence"/>
</dbReference>
<comment type="caution">
    <text evidence="1">The sequence shown here is derived from an EMBL/GenBank/DDBJ whole genome shotgun (WGS) entry which is preliminary data.</text>
</comment>
<reference evidence="1 2" key="1">
    <citation type="submission" date="2023-08" db="EMBL/GenBank/DDBJ databases">
        <title>genomic of G39.</title>
        <authorList>
            <person name="Wang Y."/>
        </authorList>
    </citation>
    <scope>NUCLEOTIDE SEQUENCE [LARGE SCALE GENOMIC DNA]</scope>
    <source>
        <strain evidence="1 2">G39</strain>
    </source>
</reference>
<evidence type="ECO:0000313" key="1">
    <source>
        <dbReference type="EMBL" id="MDP4575106.1"/>
    </source>
</evidence>
<sequence length="227" mass="24133">MLAKLDRTSISFDPAPEADASNGPDEERWLEVLKDGLTFDLLGLAPGPGVKALEPRHRFGFSAASENIALEAIGLFPGPHLAEGAHTLPVVRTMLALGAQLASAIEGARRIVWTPSGCALEASLFERLILAWLDGGAFPAPGLVGFEPSDDGGIRSDGLAFFTDRELVVSPQLRVDHVAASRLASRIIHEVVGFATQDMPEMLQIPGWPTVALRDEPDRGVMVAGPV</sequence>
<keyword evidence="2" id="KW-1185">Reference proteome</keyword>